<dbReference type="GO" id="GO:0003677">
    <property type="term" value="F:DNA binding"/>
    <property type="evidence" value="ECO:0007669"/>
    <property type="project" value="UniProtKB-KW"/>
</dbReference>
<dbReference type="Pfam" id="PF13155">
    <property type="entry name" value="Toprim_2"/>
    <property type="match status" value="1"/>
</dbReference>
<keyword evidence="3 12" id="KW-0808">Transferase</keyword>
<sequence length="705" mass="80404">MDIPRLHPDTIEEVKAKVDIIEVIGGHVVLKKRGKDYLGSCPFHQEKSPSFSVSPTKQMYYCFGCQAGGNAITFLMELGKQSFTEVVLDLARRYQVPVQTLEPEQRQELQRRLSQREQLYEIMAITASFYQHALNQPQGEKALTYLKEERTFSDETIQGFQLGYAPAGWETLSNYLIEQKNFPPQAIVSAGLAIARKDGNSYYDRFRDRLMIPICDLRSRVIGFGGRTLSDEQPKYLNSPETELFDKGNTLYGLDRAKDAISKTDRAVVVEGYFDVIALHAAGIDSAVAALGTALSLAQVKQLAKFTESKQIILNFDADKAGNIATERAIGAVFDLAYNNELQLRVVNLSAGKNADDLPIGKDADEFLKKNGHEKYLELLNRAPLWLDWQIEKAIKGKDLTQAEQYQDANQTIIKILQNITDLTTRTIYLKKSALLLSADDARMVPLLIETLQTAIKGLKPLPESKNGETNLPANRFNFIEEGQRQSSKYSTLEVIDYPEQIEEVNYGNETEERDKKQLEIAPVGIHPNQRLIERAEGLLLRIYLHYPIHRLTIIDALDSADLNFTLSHHRFLWEQIINRSSSGYQDSQPEEIDYLDDRLISKLQDSLVEDRVRASRVEHLFNLDEHTAEEIQRSPLVLRAAIACLEKFACEQKRKYYLNKLQSKDPEDLAKKVEYYQSFINIQKRLQELEKQRNVTITDLISFM</sequence>
<dbReference type="GO" id="GO:0006269">
    <property type="term" value="P:DNA replication, synthesis of primer"/>
    <property type="evidence" value="ECO:0007669"/>
    <property type="project" value="UniProtKB-UniRule"/>
</dbReference>
<evidence type="ECO:0000256" key="4">
    <source>
        <dbReference type="ARBA" id="ARBA00022695"/>
    </source>
</evidence>
<evidence type="ECO:0000256" key="5">
    <source>
        <dbReference type="ARBA" id="ARBA00022705"/>
    </source>
</evidence>
<dbReference type="OrthoDB" id="9803773at2"/>
<dbReference type="Pfam" id="PF10410">
    <property type="entry name" value="DnaB_bind"/>
    <property type="match status" value="1"/>
</dbReference>
<name>K9UGV1_CHAP6</name>
<dbReference type="SMART" id="SM00400">
    <property type="entry name" value="ZnF_CHCC"/>
    <property type="match status" value="1"/>
</dbReference>
<dbReference type="PANTHER" id="PTHR30313:SF2">
    <property type="entry name" value="DNA PRIMASE"/>
    <property type="match status" value="1"/>
</dbReference>
<dbReference type="AlphaFoldDB" id="K9UGV1"/>
<evidence type="ECO:0000259" key="14">
    <source>
        <dbReference type="PROSITE" id="PS50880"/>
    </source>
</evidence>
<dbReference type="SMART" id="SM00493">
    <property type="entry name" value="TOPRIM"/>
    <property type="match status" value="1"/>
</dbReference>
<dbReference type="InterPro" id="IPR037068">
    <property type="entry name" value="DNA_primase_core_N_sf"/>
</dbReference>
<evidence type="ECO:0000313" key="16">
    <source>
        <dbReference type="Proteomes" id="UP000010366"/>
    </source>
</evidence>
<keyword evidence="5 12" id="KW-0235">DNA replication</keyword>
<dbReference type="GO" id="GO:0003899">
    <property type="term" value="F:DNA-directed RNA polymerase activity"/>
    <property type="evidence" value="ECO:0007669"/>
    <property type="project" value="UniProtKB-UniRule"/>
</dbReference>
<keyword evidence="16" id="KW-1185">Reference proteome</keyword>
<comment type="catalytic activity">
    <reaction evidence="12">
        <text>ssDNA + n NTP = ssDNA/pppN(pN)n-1 hybrid + (n-1) diphosphate.</text>
        <dbReference type="EC" id="2.7.7.101"/>
    </reaction>
</comment>
<evidence type="ECO:0000256" key="8">
    <source>
        <dbReference type="ARBA" id="ARBA00022833"/>
    </source>
</evidence>
<keyword evidence="2 12" id="KW-0639">Primosome</keyword>
<evidence type="ECO:0000256" key="6">
    <source>
        <dbReference type="ARBA" id="ARBA00022723"/>
    </source>
</evidence>
<dbReference type="InterPro" id="IPR006295">
    <property type="entry name" value="DNA_primase_DnaG"/>
</dbReference>
<comment type="cofactor">
    <cofactor evidence="12 13">
        <name>Zn(2+)</name>
        <dbReference type="ChEBI" id="CHEBI:29105"/>
    </cofactor>
    <text evidence="12 13">Binds 1 zinc ion per monomer.</text>
</comment>
<evidence type="ECO:0000256" key="9">
    <source>
        <dbReference type="ARBA" id="ARBA00022842"/>
    </source>
</evidence>
<accession>K9UGV1</accession>
<evidence type="ECO:0000256" key="11">
    <source>
        <dbReference type="ARBA" id="ARBA00023163"/>
    </source>
</evidence>
<dbReference type="GO" id="GO:0000428">
    <property type="term" value="C:DNA-directed RNA polymerase complex"/>
    <property type="evidence" value="ECO:0007669"/>
    <property type="project" value="UniProtKB-KW"/>
</dbReference>
<keyword evidence="6 12" id="KW-0479">Metal-binding</keyword>
<evidence type="ECO:0000313" key="15">
    <source>
        <dbReference type="EMBL" id="AFY94045.1"/>
    </source>
</evidence>
<dbReference type="EC" id="2.7.7.101" evidence="12"/>
<dbReference type="Gene3D" id="3.40.1360.10">
    <property type="match status" value="1"/>
</dbReference>
<dbReference type="RefSeq" id="WP_015160188.1">
    <property type="nucleotide sequence ID" value="NC_019697.1"/>
</dbReference>
<evidence type="ECO:0000256" key="12">
    <source>
        <dbReference type="HAMAP-Rule" id="MF_00974"/>
    </source>
</evidence>
<keyword evidence="10 12" id="KW-0238">DNA-binding</keyword>
<keyword evidence="4 12" id="KW-0548">Nucleotidyltransferase</keyword>
<dbReference type="InterPro" id="IPR050219">
    <property type="entry name" value="DnaG_primase"/>
</dbReference>
<dbReference type="KEGG" id="cmp:Cha6605_3013"/>
<dbReference type="Proteomes" id="UP000010366">
    <property type="component" value="Chromosome"/>
</dbReference>
<dbReference type="GO" id="GO:0005737">
    <property type="term" value="C:cytoplasm"/>
    <property type="evidence" value="ECO:0007669"/>
    <property type="project" value="TreeGrafter"/>
</dbReference>
<dbReference type="HOGENOM" id="CLU_013501_3_1_3"/>
<dbReference type="EMBL" id="CP003600">
    <property type="protein sequence ID" value="AFY94045.1"/>
    <property type="molecule type" value="Genomic_DNA"/>
</dbReference>
<keyword evidence="9" id="KW-0460">Magnesium</keyword>
<dbReference type="PANTHER" id="PTHR30313">
    <property type="entry name" value="DNA PRIMASE"/>
    <property type="match status" value="1"/>
</dbReference>
<evidence type="ECO:0000256" key="3">
    <source>
        <dbReference type="ARBA" id="ARBA00022679"/>
    </source>
</evidence>
<dbReference type="Gene3D" id="3.90.580.10">
    <property type="entry name" value="Zinc finger, CHC2-type domain"/>
    <property type="match status" value="1"/>
</dbReference>
<evidence type="ECO:0000256" key="7">
    <source>
        <dbReference type="ARBA" id="ARBA00022771"/>
    </source>
</evidence>
<feature type="domain" description="Toprim" evidence="14">
    <location>
        <begin position="265"/>
        <end position="354"/>
    </location>
</feature>
<comment type="function">
    <text evidence="12">RNA polymerase that catalyzes the synthesis of short RNA molecules used as primers for DNA polymerase during DNA replication.</text>
</comment>
<dbReference type="Pfam" id="PF08275">
    <property type="entry name" value="DNAG_N"/>
    <property type="match status" value="1"/>
</dbReference>
<dbReference type="PROSITE" id="PS50880">
    <property type="entry name" value="TOPRIM"/>
    <property type="match status" value="1"/>
</dbReference>
<dbReference type="PATRIC" id="fig|1173020.3.peg.3440"/>
<gene>
    <name evidence="12" type="primary">dnaG</name>
    <name evidence="15" type="ORF">Cha6605_3013</name>
</gene>
<keyword evidence="1 12" id="KW-0240">DNA-directed RNA polymerase</keyword>
<reference evidence="15 16" key="1">
    <citation type="submission" date="2012-05" db="EMBL/GenBank/DDBJ databases">
        <title>Finished chromosome of genome of Chamaesiphon sp. PCC 6605.</title>
        <authorList>
            <consortium name="US DOE Joint Genome Institute"/>
            <person name="Gugger M."/>
            <person name="Coursin T."/>
            <person name="Rippka R."/>
            <person name="Tandeau De Marsac N."/>
            <person name="Huntemann M."/>
            <person name="Wei C.-L."/>
            <person name="Han J."/>
            <person name="Detter J.C."/>
            <person name="Han C."/>
            <person name="Tapia R."/>
            <person name="Chen A."/>
            <person name="Kyrpides N."/>
            <person name="Mavromatis K."/>
            <person name="Markowitz V."/>
            <person name="Szeto E."/>
            <person name="Ivanova N."/>
            <person name="Pagani I."/>
            <person name="Pati A."/>
            <person name="Goodwin L."/>
            <person name="Nordberg H.P."/>
            <person name="Cantor M.N."/>
            <person name="Hua S.X."/>
            <person name="Woyke T."/>
            <person name="Kerfeld C.A."/>
        </authorList>
    </citation>
    <scope>NUCLEOTIDE SEQUENCE [LARGE SCALE GENOMIC DNA]</scope>
    <source>
        <strain evidence="16">ATCC 27169 / PCC 6605</strain>
    </source>
</reference>
<dbReference type="HAMAP" id="MF_00974">
    <property type="entry name" value="DNA_primase_DnaG"/>
    <property type="match status" value="1"/>
</dbReference>
<protein>
    <recommendedName>
        <fullName evidence="12">DNA primase</fullName>
        <ecNumber evidence="12">2.7.7.101</ecNumber>
    </recommendedName>
</protein>
<evidence type="ECO:0000256" key="10">
    <source>
        <dbReference type="ARBA" id="ARBA00023125"/>
    </source>
</evidence>
<dbReference type="SUPFAM" id="SSF56731">
    <property type="entry name" value="DNA primase core"/>
    <property type="match status" value="1"/>
</dbReference>
<dbReference type="GO" id="GO:0008270">
    <property type="term" value="F:zinc ion binding"/>
    <property type="evidence" value="ECO:0007669"/>
    <property type="project" value="UniProtKB-UniRule"/>
</dbReference>
<dbReference type="FunFam" id="3.90.980.10:FF:000001">
    <property type="entry name" value="DNA primase"/>
    <property type="match status" value="1"/>
</dbReference>
<dbReference type="InterPro" id="IPR034151">
    <property type="entry name" value="TOPRIM_DnaG_bac"/>
</dbReference>
<dbReference type="Pfam" id="PF01807">
    <property type="entry name" value="Zn_ribbon_DnaG"/>
    <property type="match status" value="1"/>
</dbReference>
<dbReference type="InterPro" id="IPR030846">
    <property type="entry name" value="DnaG_bac"/>
</dbReference>
<dbReference type="NCBIfam" id="TIGR01391">
    <property type="entry name" value="dnaG"/>
    <property type="match status" value="1"/>
</dbReference>
<evidence type="ECO:0000256" key="13">
    <source>
        <dbReference type="PIRSR" id="PIRSR002811-1"/>
    </source>
</evidence>
<comment type="similarity">
    <text evidence="12">Belongs to the DnaG primase family.</text>
</comment>
<dbReference type="InterPro" id="IPR006171">
    <property type="entry name" value="TOPRIM_dom"/>
</dbReference>
<dbReference type="InterPro" id="IPR002694">
    <property type="entry name" value="Znf_CHC2"/>
</dbReference>
<evidence type="ECO:0000256" key="2">
    <source>
        <dbReference type="ARBA" id="ARBA00022515"/>
    </source>
</evidence>
<dbReference type="PIRSF" id="PIRSF002811">
    <property type="entry name" value="DnaG"/>
    <property type="match status" value="1"/>
</dbReference>
<dbReference type="InterPro" id="IPR019475">
    <property type="entry name" value="DNA_primase_DnaB-bd"/>
</dbReference>
<dbReference type="SUPFAM" id="SSF57783">
    <property type="entry name" value="Zinc beta-ribbon"/>
    <property type="match status" value="1"/>
</dbReference>
<dbReference type="STRING" id="1173020.Cha6605_3013"/>
<keyword evidence="8 12" id="KW-0862">Zinc</keyword>
<feature type="zinc finger region" description="CHC2-type" evidence="12 13">
    <location>
        <begin position="41"/>
        <end position="65"/>
    </location>
</feature>
<dbReference type="FunFam" id="3.90.580.10:FF:000001">
    <property type="entry name" value="DNA primase"/>
    <property type="match status" value="1"/>
</dbReference>
<dbReference type="InterPro" id="IPR036977">
    <property type="entry name" value="DNA_primase_Znf_CHC2"/>
</dbReference>
<keyword evidence="11 12" id="KW-0804">Transcription</keyword>
<dbReference type="GO" id="GO:1990077">
    <property type="term" value="C:primosome complex"/>
    <property type="evidence" value="ECO:0007669"/>
    <property type="project" value="UniProtKB-KW"/>
</dbReference>
<comment type="subunit">
    <text evidence="12">Monomer. Interacts with DnaB.</text>
</comment>
<dbReference type="CDD" id="cd03364">
    <property type="entry name" value="TOPRIM_DnaG_primases"/>
    <property type="match status" value="1"/>
</dbReference>
<dbReference type="eggNOG" id="COG0358">
    <property type="taxonomic scope" value="Bacteria"/>
</dbReference>
<proteinExistence type="inferred from homology"/>
<keyword evidence="7 12" id="KW-0863">Zinc-finger</keyword>
<evidence type="ECO:0000256" key="1">
    <source>
        <dbReference type="ARBA" id="ARBA00022478"/>
    </source>
</evidence>
<dbReference type="InterPro" id="IPR013264">
    <property type="entry name" value="DNAG_N"/>
</dbReference>
<organism evidence="15 16">
    <name type="scientific">Chamaesiphon minutus (strain ATCC 27169 / PCC 6605)</name>
    <dbReference type="NCBI Taxonomy" id="1173020"/>
    <lineage>
        <taxon>Bacteria</taxon>
        <taxon>Bacillati</taxon>
        <taxon>Cyanobacteriota</taxon>
        <taxon>Cyanophyceae</taxon>
        <taxon>Gomontiellales</taxon>
        <taxon>Chamaesiphonaceae</taxon>
        <taxon>Chamaesiphon</taxon>
    </lineage>
</organism>
<comment type="domain">
    <text evidence="12">Contains an N-terminal zinc-binding domain, a central core domain that contains the primase activity, and a C-terminal DnaB-binding domain.</text>
</comment>
<dbReference type="Gene3D" id="3.90.980.10">
    <property type="entry name" value="DNA primase, catalytic core, N-terminal domain"/>
    <property type="match status" value="1"/>
</dbReference>